<dbReference type="GO" id="GO:0005634">
    <property type="term" value="C:nucleus"/>
    <property type="evidence" value="ECO:0007669"/>
    <property type="project" value="TreeGrafter"/>
</dbReference>
<dbReference type="SMART" id="SM00156">
    <property type="entry name" value="PP2Ac"/>
    <property type="match status" value="1"/>
</dbReference>
<evidence type="ECO:0000313" key="6">
    <source>
        <dbReference type="EMBL" id="KPM05138.1"/>
    </source>
</evidence>
<reference evidence="7" key="4">
    <citation type="submission" date="2022-06" db="UniProtKB">
        <authorList>
            <consortium name="EnsemblMetazoa"/>
        </authorList>
    </citation>
    <scope>IDENTIFICATION</scope>
</reference>
<sequence length="800" mass="92161">MSLNLSKSDSEISIGFGATPSPPSNDYRFQQDGPKFKTFTNSKLEPENCPPIDEYLYNCIVFVIYCPKHQKVALSLNERSRAVWLPFIASSSSLTWSDATSQGLPIILNRDDGDVEAQMITPVPIKSINCLHVLRIQLPITKKFIYRLIQLIILDDRSDATPASNAADRFECCQSTKRLQWIDSQDAIDGNIAGIWGPEIPKFVSLIQGKRTQELYEYGLEQAYCYLPKNLANAETSEEQMLLSLEITEKEIEQIYADFLEHCFPSFYMTYWSFCSYFSDYIHHYEKPETALKLFNAFNYNNNGYLGFHEFLLGLLSIEPNCPNNEARLKFVFRFYDQNKDDLIDKEELLQMLNDLNIFNAQNLLKNLELPLEYINFIQFVQEKNLPTEILCRSSSPIFVNICLNYQRRFETRLSSITKNFFDAKQRRKKDANCLGCQDRTYEFGLHCVRLDDHGKCVEPRHILEKEEIQQSTPSVSDGISISKYSQEYVFSTVSIGNTFLDLIREINSNRKDKIGLFQNGENTDVFIKLVKILCQNVLNILENEPRLIKINSSGFVFGDLNGNLDNLLRLERALWQSIPVVPCNYVFLGNYVEGELMTQLYQANSQSSNSFETILYLFSMKIVAPNKFFLLRGRNEMRTSPRNRFQMECIKKYGTQNGNLLYDSINDVFDRMPLALIIDEQVFCSNCGLSNALKVPREIFKLPSVLKNPLQNLISAGLLSNTESNDQYLKQFLDRNNLSFVIRSNRTINDPLSNRGYKFNLNGQVITLVNNVEFIQKEINVVLVDHPKIQMIKIDLTGK</sequence>
<reference evidence="5" key="3">
    <citation type="submission" date="2020-01" db="EMBL/GenBank/DDBJ databases">
        <authorList>
            <person name="Korhonen P.K.K."/>
            <person name="Guangxu M.G."/>
            <person name="Wang T.W."/>
            <person name="Stroehlein A.J.S."/>
            <person name="Young N.D."/>
            <person name="Ang C.-S.A."/>
            <person name="Fernando D.W.F."/>
            <person name="Lu H.L."/>
            <person name="Taylor S.T."/>
            <person name="Ehtesham M.E.M."/>
            <person name="Najaraj S.H.N."/>
            <person name="Harsha G.H.G."/>
            <person name="Madugundu A.M."/>
            <person name="Renuse S.R."/>
            <person name="Holt D.H."/>
            <person name="Pandey A.P."/>
            <person name="Papenfuss A.P."/>
            <person name="Gasser R.B.G."/>
            <person name="Fischer K.F."/>
        </authorList>
    </citation>
    <scope>NUCLEOTIDE SEQUENCE</scope>
    <source>
        <strain evidence="5">SSS_KF_BRIS2020</strain>
    </source>
</reference>
<dbReference type="SUPFAM" id="SSF47473">
    <property type="entry name" value="EF-hand"/>
    <property type="match status" value="1"/>
</dbReference>
<dbReference type="VEuPathDB" id="VectorBase:SSCA003670"/>
<dbReference type="InterPro" id="IPR018247">
    <property type="entry name" value="EF_Hand_1_Ca_BS"/>
</dbReference>
<dbReference type="SUPFAM" id="SSF56300">
    <property type="entry name" value="Metallo-dependent phosphatases"/>
    <property type="match status" value="1"/>
</dbReference>
<dbReference type="InterPro" id="IPR006186">
    <property type="entry name" value="Ser/Thr-sp_prot-phosphatase"/>
</dbReference>
<dbReference type="InterPro" id="IPR050341">
    <property type="entry name" value="PP1_catalytic_subunit"/>
</dbReference>
<dbReference type="EMBL" id="JXLN01010113">
    <property type="protein sequence ID" value="KPM05138.1"/>
    <property type="molecule type" value="Genomic_DNA"/>
</dbReference>
<dbReference type="GO" id="GO:0004722">
    <property type="term" value="F:protein serine/threonine phosphatase activity"/>
    <property type="evidence" value="ECO:0007669"/>
    <property type="project" value="TreeGrafter"/>
</dbReference>
<name>A0A132A268_SARSC</name>
<keyword evidence="8" id="KW-1185">Reference proteome</keyword>
<reference evidence="8" key="2">
    <citation type="journal article" date="2020" name="PLoS Negl. Trop. Dis.">
        <title>High-quality nuclear genome for Sarcoptes scabiei-A critical resource for a neglected parasite.</title>
        <authorList>
            <person name="Korhonen P.K."/>
            <person name="Gasser R.B."/>
            <person name="Ma G."/>
            <person name="Wang T."/>
            <person name="Stroehlein A.J."/>
            <person name="Young N.D."/>
            <person name="Ang C.S."/>
            <person name="Fernando D.D."/>
            <person name="Lu H.C."/>
            <person name="Taylor S."/>
            <person name="Reynolds S.L."/>
            <person name="Mofiz E."/>
            <person name="Najaraj S.H."/>
            <person name="Gowda H."/>
            <person name="Madugundu A."/>
            <person name="Renuse S."/>
            <person name="Holt D."/>
            <person name="Pandey A."/>
            <person name="Papenfuss A.T."/>
            <person name="Fischer K."/>
        </authorList>
    </citation>
    <scope>NUCLEOTIDE SEQUENCE [LARGE SCALE GENOMIC DNA]</scope>
</reference>
<evidence type="ECO:0000313" key="9">
    <source>
        <dbReference type="Proteomes" id="UP000616769"/>
    </source>
</evidence>
<feature type="domain" description="EF-hand" evidence="4">
    <location>
        <begin position="324"/>
        <end position="359"/>
    </location>
</feature>
<dbReference type="InterPro" id="IPR011992">
    <property type="entry name" value="EF-hand-dom_pair"/>
</dbReference>
<evidence type="ECO:0000313" key="7">
    <source>
        <dbReference type="EnsemblMetazoa" id="KAF7493144.1"/>
    </source>
</evidence>
<dbReference type="EnsemblMetazoa" id="SSS_7848s_mrna">
    <property type="protein sequence ID" value="KAF7493144.1"/>
    <property type="gene ID" value="SSS_7848"/>
</dbReference>
<dbReference type="Gene3D" id="1.10.238.10">
    <property type="entry name" value="EF-hand"/>
    <property type="match status" value="1"/>
</dbReference>
<feature type="region of interest" description="Disordered" evidence="3">
    <location>
        <begin position="1"/>
        <end position="32"/>
    </location>
</feature>
<comment type="similarity">
    <text evidence="1">Belongs to the PPP phosphatase family.</text>
</comment>
<dbReference type="AlphaFoldDB" id="A0A132A268"/>
<dbReference type="Proteomes" id="UP000070412">
    <property type="component" value="Unassembled WGS sequence"/>
</dbReference>
<gene>
    <name evidence="6" type="ORF">QR98_0035970</name>
    <name evidence="5" type="ORF">SSS_7848</name>
</gene>
<dbReference type="PANTHER" id="PTHR11668:SF496">
    <property type="entry name" value="SERINE_THREONINE-PROTEIN PHOSPHATASE"/>
    <property type="match status" value="1"/>
</dbReference>
<dbReference type="Proteomes" id="UP000616769">
    <property type="component" value="Unassembled WGS sequence"/>
</dbReference>
<dbReference type="CDD" id="cd00051">
    <property type="entry name" value="EFh"/>
    <property type="match status" value="1"/>
</dbReference>
<dbReference type="OrthoDB" id="191686at2759"/>
<accession>A0A132A268</accession>
<evidence type="ECO:0000313" key="8">
    <source>
        <dbReference type="Proteomes" id="UP000070412"/>
    </source>
</evidence>
<dbReference type="InterPro" id="IPR004843">
    <property type="entry name" value="Calcineurin-like_PHP"/>
</dbReference>
<dbReference type="EMBL" id="WVUK01000056">
    <property type="protein sequence ID" value="KAF7493144.1"/>
    <property type="molecule type" value="Genomic_DNA"/>
</dbReference>
<protein>
    <submittedName>
        <fullName evidence="6">Serine/threonine protein phosphatase-like protein 3</fullName>
    </submittedName>
    <submittedName>
        <fullName evidence="5">Serine/threonine-protein phosphatase PP1 isozyme 1</fullName>
    </submittedName>
</protein>
<organism evidence="6 9">
    <name type="scientific">Sarcoptes scabiei</name>
    <name type="common">Itch mite</name>
    <name type="synonym">Acarus scabiei</name>
    <dbReference type="NCBI Taxonomy" id="52283"/>
    <lineage>
        <taxon>Eukaryota</taxon>
        <taxon>Metazoa</taxon>
        <taxon>Ecdysozoa</taxon>
        <taxon>Arthropoda</taxon>
        <taxon>Chelicerata</taxon>
        <taxon>Arachnida</taxon>
        <taxon>Acari</taxon>
        <taxon>Acariformes</taxon>
        <taxon>Sarcoptiformes</taxon>
        <taxon>Astigmata</taxon>
        <taxon>Psoroptidia</taxon>
        <taxon>Sarcoptoidea</taxon>
        <taxon>Sarcoptidae</taxon>
        <taxon>Sarcoptinae</taxon>
        <taxon>Sarcoptes</taxon>
    </lineage>
</organism>
<dbReference type="GO" id="GO:0005509">
    <property type="term" value="F:calcium ion binding"/>
    <property type="evidence" value="ECO:0007669"/>
    <property type="project" value="InterPro"/>
</dbReference>
<evidence type="ECO:0000256" key="1">
    <source>
        <dbReference type="ARBA" id="ARBA00008294"/>
    </source>
</evidence>
<feature type="domain" description="EF-hand" evidence="4">
    <location>
        <begin position="286"/>
        <end position="321"/>
    </location>
</feature>
<evidence type="ECO:0000256" key="2">
    <source>
        <dbReference type="ARBA" id="ARBA00022837"/>
    </source>
</evidence>
<dbReference type="GO" id="GO:0005737">
    <property type="term" value="C:cytoplasm"/>
    <property type="evidence" value="ECO:0007669"/>
    <property type="project" value="TreeGrafter"/>
</dbReference>
<dbReference type="PANTHER" id="PTHR11668">
    <property type="entry name" value="SERINE/THREONINE PROTEIN PHOSPHATASE"/>
    <property type="match status" value="1"/>
</dbReference>
<dbReference type="PROSITE" id="PS50222">
    <property type="entry name" value="EF_HAND_2"/>
    <property type="match status" value="2"/>
</dbReference>
<reference evidence="6 9" key="1">
    <citation type="journal article" date="2015" name="Parasit. Vectors">
        <title>Draft genome of the scabies mite.</title>
        <authorList>
            <person name="Rider S.D.Jr."/>
            <person name="Morgan M.S."/>
            <person name="Arlian L.G."/>
        </authorList>
    </citation>
    <scope>NUCLEOTIDE SEQUENCE [LARGE SCALE GENOMIC DNA]</scope>
    <source>
        <strain evidence="6">Arlian Lab</strain>
    </source>
</reference>
<dbReference type="InterPro" id="IPR002048">
    <property type="entry name" value="EF_hand_dom"/>
</dbReference>
<evidence type="ECO:0000259" key="4">
    <source>
        <dbReference type="PROSITE" id="PS50222"/>
    </source>
</evidence>
<dbReference type="Pfam" id="PF00149">
    <property type="entry name" value="Metallophos"/>
    <property type="match status" value="1"/>
</dbReference>
<dbReference type="SMART" id="SM00054">
    <property type="entry name" value="EFh"/>
    <property type="match status" value="2"/>
</dbReference>
<evidence type="ECO:0000313" key="5">
    <source>
        <dbReference type="EMBL" id="KAF7493144.1"/>
    </source>
</evidence>
<dbReference type="InterPro" id="IPR029052">
    <property type="entry name" value="Metallo-depent_PP-like"/>
</dbReference>
<dbReference type="PROSITE" id="PS00018">
    <property type="entry name" value="EF_HAND_1"/>
    <property type="match status" value="1"/>
</dbReference>
<proteinExistence type="inferred from homology"/>
<dbReference type="Gene3D" id="3.60.21.10">
    <property type="match status" value="1"/>
</dbReference>
<evidence type="ECO:0000256" key="3">
    <source>
        <dbReference type="SAM" id="MobiDB-lite"/>
    </source>
</evidence>
<keyword evidence="2" id="KW-0106">Calcium</keyword>